<evidence type="ECO:0000313" key="2">
    <source>
        <dbReference type="EMBL" id="TGK92091.1"/>
    </source>
</evidence>
<protein>
    <submittedName>
        <fullName evidence="2">Uncharacterized protein</fullName>
    </submittedName>
</protein>
<accession>A0A2M9Y203</accession>
<keyword evidence="1" id="KW-1133">Transmembrane helix</keyword>
<feature type="transmembrane region" description="Helical" evidence="1">
    <location>
        <begin position="45"/>
        <end position="67"/>
    </location>
</feature>
<dbReference type="RefSeq" id="WP_100790905.1">
    <property type="nucleotide sequence ID" value="NZ_NPDQ01000004.1"/>
</dbReference>
<keyword evidence="3" id="KW-1185">Reference proteome</keyword>
<feature type="transmembrane region" description="Helical" evidence="1">
    <location>
        <begin position="136"/>
        <end position="157"/>
    </location>
</feature>
<reference evidence="2" key="1">
    <citation type="journal article" date="2019" name="PLoS Negl. Trop. Dis.">
        <title>Revisiting the worldwide diversity of Leptospira species in the environment.</title>
        <authorList>
            <person name="Vincent A.T."/>
            <person name="Schiettekatte O."/>
            <person name="Bourhy P."/>
            <person name="Veyrier F.J."/>
            <person name="Picardeau M."/>
        </authorList>
    </citation>
    <scope>NUCLEOTIDE SEQUENCE [LARGE SCALE GENOMIC DNA]</scope>
    <source>
        <strain evidence="2">201800277</strain>
    </source>
</reference>
<dbReference type="Proteomes" id="UP000297891">
    <property type="component" value="Unassembled WGS sequence"/>
</dbReference>
<dbReference type="EMBL" id="RQFP01000014">
    <property type="protein sequence ID" value="TGK92091.1"/>
    <property type="molecule type" value="Genomic_DNA"/>
</dbReference>
<dbReference type="OrthoDB" id="344572at2"/>
<evidence type="ECO:0000256" key="1">
    <source>
        <dbReference type="SAM" id="Phobius"/>
    </source>
</evidence>
<name>A0A2M9Y203_9LEPT</name>
<comment type="caution">
    <text evidence="2">The sequence shown here is derived from an EMBL/GenBank/DDBJ whole genome shotgun (WGS) entry which is preliminary data.</text>
</comment>
<dbReference type="AlphaFoldDB" id="A0A2M9Y203"/>
<evidence type="ECO:0000313" key="3">
    <source>
        <dbReference type="Proteomes" id="UP000297891"/>
    </source>
</evidence>
<keyword evidence="1" id="KW-0472">Membrane</keyword>
<sequence length="163" mass="19183">MKHEVFHLFIKEQKLYKFLSRFAKLISVSFLITYLYLLFSSSYTASPLIVVLNYLAILTSFSGIITFKYFEIPSLLLSVFTERESARFFQLGEEERQFVWRKAGREDVLPSEPSPEQIISTLYLHDRYPWKRIGKIYLAAYLVVVFTSLIYLTSVYLETGFQN</sequence>
<gene>
    <name evidence="2" type="ORF">EHQ30_18100</name>
</gene>
<feature type="transmembrane region" description="Helical" evidence="1">
    <location>
        <begin position="21"/>
        <end position="39"/>
    </location>
</feature>
<keyword evidence="1" id="KW-0812">Transmembrane</keyword>
<organism evidence="2 3">
    <name type="scientific">Leptospira brenneri</name>
    <dbReference type="NCBI Taxonomy" id="2023182"/>
    <lineage>
        <taxon>Bacteria</taxon>
        <taxon>Pseudomonadati</taxon>
        <taxon>Spirochaetota</taxon>
        <taxon>Spirochaetia</taxon>
        <taxon>Leptospirales</taxon>
        <taxon>Leptospiraceae</taxon>
        <taxon>Leptospira</taxon>
    </lineage>
</organism>
<proteinExistence type="predicted"/>